<gene>
    <name evidence="2" type="ORF">EPUL_006027</name>
</gene>
<dbReference type="InterPro" id="IPR014752">
    <property type="entry name" value="Arrestin-like_C"/>
</dbReference>
<dbReference type="Gene3D" id="2.60.40.640">
    <property type="match status" value="1"/>
</dbReference>
<organism evidence="2 3">
    <name type="scientific">Erysiphe pulchra</name>
    <dbReference type="NCBI Taxonomy" id="225359"/>
    <lineage>
        <taxon>Eukaryota</taxon>
        <taxon>Fungi</taxon>
        <taxon>Dikarya</taxon>
        <taxon>Ascomycota</taxon>
        <taxon>Pezizomycotina</taxon>
        <taxon>Leotiomycetes</taxon>
        <taxon>Erysiphales</taxon>
        <taxon>Erysiphaceae</taxon>
        <taxon>Erysiphe</taxon>
    </lineage>
</organism>
<dbReference type="EMBL" id="PEDP01001774">
    <property type="protein sequence ID" value="POS83236.1"/>
    <property type="molecule type" value="Genomic_DNA"/>
</dbReference>
<evidence type="ECO:0000313" key="2">
    <source>
        <dbReference type="EMBL" id="POS83236.1"/>
    </source>
</evidence>
<feature type="compositionally biased region" description="Polar residues" evidence="1">
    <location>
        <begin position="87"/>
        <end position="110"/>
    </location>
</feature>
<dbReference type="Pfam" id="PF08737">
    <property type="entry name" value="Rgp1"/>
    <property type="match status" value="1"/>
</dbReference>
<accession>A0A2S4PMH3</accession>
<sequence>MSAESGDIRVLVDWIESTIFAGEELKCNIIFRNVSVDTACRKASVQSNSNLSDGPGTTNNCQKTLTSRANLLSQFNRPSLKGHRPTHSLNSPNVPKAQNYQRQSSIVSTKSSDERGSHKRSVSIISIGASEKVYEQGNTVSNLIERSRKDKKGHVRSASLQITSPKQALFNQRQLTHTPSSLSPRYRKSPTYYRSARDLTYQAKPTESSSKICTQASQVSPSDFTGLFTLPFKSSTKTENHSDARQTELRFDKLSIRNRNASPHIPGQVSPVNIIPSPTNSASISCGSSELYINEIAPESVSFSKSPINLQDQQNTRPSNNSPVRGRKPSEILMMGYAQLHGSFTLDSSLVDQSPFDEVKKKGAIGGQGGGVVGVELNKRDSGLLRGFGWATISGISDLLGSNELSSIKEFREIISSRSIPVLATPQSIIFVDLHLNPGDSKCFNYSFKLPHGLPPSHRGKAIKIMYKLVIGIQRPGGTNQQQVKLIEVPFRVLGSVDNSGKTLCHDLKSPYVILQDQACIKSLNENHRSHTELEKRPRLSESKLNMFISYTDKLLSKSQNQTGSYNLSPSDTFGSHSSSFVEEPTTVKEVIDMAILRSNNATDSQKSPNRFEIARSGKKVAVIMLIRPAFRLGETINVVIDFTDAKIPCYAIHAYLESSERVDTSISLRSEASILRSTRKIYVTHSESTIFSGRTIFTPTIPTSATPEFITSGVSLDWRIRIEFITPILDNGNDTFQVYPNLLDEVSIDDRGVSLKAVETIGCDSFQIAIPIKVYGIHSAVEVDLTSDNWFSI</sequence>
<feature type="region of interest" description="Disordered" evidence="1">
    <location>
        <begin position="77"/>
        <end position="120"/>
    </location>
</feature>
<name>A0A2S4PMH3_9PEZI</name>
<keyword evidence="3" id="KW-1185">Reference proteome</keyword>
<protein>
    <recommendedName>
        <fullName evidence="4">Rgp1-domain-containing protein</fullName>
    </recommendedName>
</protein>
<comment type="caution">
    <text evidence="2">The sequence shown here is derived from an EMBL/GenBank/DDBJ whole genome shotgun (WGS) entry which is preliminary data.</text>
</comment>
<proteinExistence type="predicted"/>
<dbReference type="InterPro" id="IPR014848">
    <property type="entry name" value="Rgp1"/>
</dbReference>
<dbReference type="PANTHER" id="PTHR12507">
    <property type="entry name" value="REDUCED GROWTH PHENOTYPE 1 RGP1, YEAST -RELATED"/>
    <property type="match status" value="1"/>
</dbReference>
<feature type="region of interest" description="Disordered" evidence="1">
    <location>
        <begin position="305"/>
        <end position="327"/>
    </location>
</feature>
<dbReference type="Proteomes" id="UP000237438">
    <property type="component" value="Unassembled WGS sequence"/>
</dbReference>
<evidence type="ECO:0000256" key="1">
    <source>
        <dbReference type="SAM" id="MobiDB-lite"/>
    </source>
</evidence>
<reference evidence="2 3" key="1">
    <citation type="submission" date="2017-10" db="EMBL/GenBank/DDBJ databases">
        <title>Development of genomic resources for the powdery mildew, Erysiphe pulchra.</title>
        <authorList>
            <person name="Wadl P.A."/>
            <person name="Mack B.M."/>
            <person name="Moore G."/>
            <person name="Beltz S.B."/>
        </authorList>
    </citation>
    <scope>NUCLEOTIDE SEQUENCE [LARGE SCALE GENOMIC DNA]</scope>
    <source>
        <strain evidence="2">Cflorida</strain>
    </source>
</reference>
<dbReference type="OrthoDB" id="1918at2759"/>
<evidence type="ECO:0008006" key="4">
    <source>
        <dbReference type="Google" id="ProtNLM"/>
    </source>
</evidence>
<evidence type="ECO:0000313" key="3">
    <source>
        <dbReference type="Proteomes" id="UP000237438"/>
    </source>
</evidence>
<feature type="compositionally biased region" description="Polar residues" evidence="1">
    <location>
        <begin position="305"/>
        <end position="323"/>
    </location>
</feature>
<dbReference type="STRING" id="225359.A0A2S4PMH3"/>
<dbReference type="AlphaFoldDB" id="A0A2S4PMH3"/>